<evidence type="ECO:0000256" key="5">
    <source>
        <dbReference type="ARBA" id="ARBA00022642"/>
    </source>
</evidence>
<evidence type="ECO:0000256" key="6">
    <source>
        <dbReference type="ARBA" id="ARBA00022676"/>
    </source>
</evidence>
<keyword evidence="7 10" id="KW-0808">Transferase</keyword>
<accession>A0ABT2S323</accession>
<evidence type="ECO:0000313" key="14">
    <source>
        <dbReference type="Proteomes" id="UP001207605"/>
    </source>
</evidence>
<comment type="similarity">
    <text evidence="3 10">Belongs to the NadC/ModD family.</text>
</comment>
<dbReference type="Gene3D" id="3.20.20.70">
    <property type="entry name" value="Aldolase class I"/>
    <property type="match status" value="1"/>
</dbReference>
<dbReference type="Proteomes" id="UP001207605">
    <property type="component" value="Unassembled WGS sequence"/>
</dbReference>
<comment type="pathway">
    <text evidence="2">Cofactor biosynthesis; NAD(+) biosynthesis; nicotinate D-ribonucleotide from quinolinate: step 1/1.</text>
</comment>
<protein>
    <recommendedName>
        <fullName evidence="4">nicotinate-nucleotide diphosphorylase (carboxylating)</fullName>
        <ecNumber evidence="4">2.4.2.19</ecNumber>
    </recommendedName>
    <alternativeName>
        <fullName evidence="8">Quinolinate phosphoribosyltransferase [decarboxylating]</fullName>
    </alternativeName>
</protein>
<dbReference type="NCBIfam" id="TIGR00078">
    <property type="entry name" value="nadC"/>
    <property type="match status" value="1"/>
</dbReference>
<evidence type="ECO:0000256" key="4">
    <source>
        <dbReference type="ARBA" id="ARBA00011944"/>
    </source>
</evidence>
<comment type="function">
    <text evidence="1">Involved in the catabolism of quinolinic acid (QA).</text>
</comment>
<dbReference type="SUPFAM" id="SSF51690">
    <property type="entry name" value="Nicotinate/Quinolinate PRTase C-terminal domain-like"/>
    <property type="match status" value="1"/>
</dbReference>
<dbReference type="InterPro" id="IPR027277">
    <property type="entry name" value="NadC/ModD"/>
</dbReference>
<evidence type="ECO:0000256" key="7">
    <source>
        <dbReference type="ARBA" id="ARBA00022679"/>
    </source>
</evidence>
<dbReference type="CDD" id="cd01572">
    <property type="entry name" value="QPRTase"/>
    <property type="match status" value="1"/>
</dbReference>
<evidence type="ECO:0000256" key="2">
    <source>
        <dbReference type="ARBA" id="ARBA00004893"/>
    </source>
</evidence>
<evidence type="ECO:0000256" key="10">
    <source>
        <dbReference type="PIRNR" id="PIRNR006250"/>
    </source>
</evidence>
<proteinExistence type="inferred from homology"/>
<comment type="catalytic activity">
    <reaction evidence="9">
        <text>nicotinate beta-D-ribonucleotide + CO2 + diphosphate = quinolinate + 5-phospho-alpha-D-ribose 1-diphosphate + 2 H(+)</text>
        <dbReference type="Rhea" id="RHEA:12733"/>
        <dbReference type="ChEBI" id="CHEBI:15378"/>
        <dbReference type="ChEBI" id="CHEBI:16526"/>
        <dbReference type="ChEBI" id="CHEBI:29959"/>
        <dbReference type="ChEBI" id="CHEBI:33019"/>
        <dbReference type="ChEBI" id="CHEBI:57502"/>
        <dbReference type="ChEBI" id="CHEBI:58017"/>
        <dbReference type="EC" id="2.4.2.19"/>
    </reaction>
</comment>
<evidence type="ECO:0000256" key="8">
    <source>
        <dbReference type="ARBA" id="ARBA00033102"/>
    </source>
</evidence>
<dbReference type="InterPro" id="IPR036068">
    <property type="entry name" value="Nicotinate_pribotase-like_C"/>
</dbReference>
<dbReference type="InterPro" id="IPR037128">
    <property type="entry name" value="Quinolinate_PRibosylTase_N_sf"/>
</dbReference>
<evidence type="ECO:0000256" key="9">
    <source>
        <dbReference type="ARBA" id="ARBA00047445"/>
    </source>
</evidence>
<evidence type="ECO:0000256" key="3">
    <source>
        <dbReference type="ARBA" id="ARBA00009400"/>
    </source>
</evidence>
<dbReference type="InterPro" id="IPR013785">
    <property type="entry name" value="Aldolase_TIM"/>
</dbReference>
<keyword evidence="5" id="KW-0662">Pyridine nucleotide biosynthesis</keyword>
<dbReference type="InterPro" id="IPR002638">
    <property type="entry name" value="Quinolinate_PRibosylTrfase_C"/>
</dbReference>
<evidence type="ECO:0000256" key="1">
    <source>
        <dbReference type="ARBA" id="ARBA00003237"/>
    </source>
</evidence>
<name>A0ABT2S323_9FIRM</name>
<sequence>MNEITMRLQADHLILEALKEDISSEDVTTNSVMKEYVKGEVQLICKQNGIISGLEVFKRVFELLDERTGVTFYCKDGDAVEEGQLMGIVTGDIRVLLSGERVALNYLQRMSGIATYTHSVAKLLEGTKIKLLDTRKTTPNMRIFEKYAVRTGGGYNHRYNLSDGVLLKDNHIGAAGNVTKAVQMAKDYAPFVRKIEIEVENLAMVKEAVEAGADIIMLDNMDTDTMKEAIRMIGGRAETECSGNVTKENIARLTELGVDYISSGALTHSAPILDISLKNLHAV</sequence>
<dbReference type="Pfam" id="PF02749">
    <property type="entry name" value="QRPTase_N"/>
    <property type="match status" value="1"/>
</dbReference>
<dbReference type="GO" id="GO:0004514">
    <property type="term" value="F:nicotinate-nucleotide diphosphorylase (carboxylating) activity"/>
    <property type="evidence" value="ECO:0007669"/>
    <property type="project" value="UniProtKB-EC"/>
</dbReference>
<feature type="domain" description="Quinolinate phosphoribosyl transferase C-terminal" evidence="11">
    <location>
        <begin position="113"/>
        <end position="278"/>
    </location>
</feature>
<evidence type="ECO:0000259" key="12">
    <source>
        <dbReference type="Pfam" id="PF02749"/>
    </source>
</evidence>
<dbReference type="InterPro" id="IPR022412">
    <property type="entry name" value="Quinolinate_PRibosylTrfase_N"/>
</dbReference>
<keyword evidence="14" id="KW-1185">Reference proteome</keyword>
<dbReference type="EC" id="2.4.2.19" evidence="4"/>
<gene>
    <name evidence="13" type="primary">nadC</name>
    <name evidence="13" type="ORF">OCV65_01805</name>
</gene>
<evidence type="ECO:0000259" key="11">
    <source>
        <dbReference type="Pfam" id="PF01729"/>
    </source>
</evidence>
<dbReference type="Pfam" id="PF01729">
    <property type="entry name" value="QRPTase_C"/>
    <property type="match status" value="1"/>
</dbReference>
<dbReference type="PANTHER" id="PTHR32179:SF3">
    <property type="entry name" value="NICOTINATE-NUCLEOTIDE PYROPHOSPHORYLASE [CARBOXYLATING]"/>
    <property type="match status" value="1"/>
</dbReference>
<reference evidence="13 14" key="1">
    <citation type="journal article" date="2021" name="ISME Commun">
        <title>Automated analysis of genomic sequences facilitates high-throughput and comprehensive description of bacteria.</title>
        <authorList>
            <person name="Hitch T.C.A."/>
        </authorList>
    </citation>
    <scope>NUCLEOTIDE SEQUENCE [LARGE SCALE GENOMIC DNA]</scope>
    <source>
        <strain evidence="13 14">Sanger_02</strain>
    </source>
</reference>
<dbReference type="PANTHER" id="PTHR32179">
    <property type="entry name" value="NICOTINATE-NUCLEOTIDE PYROPHOSPHORYLASE [CARBOXYLATING]"/>
    <property type="match status" value="1"/>
</dbReference>
<evidence type="ECO:0000313" key="13">
    <source>
        <dbReference type="EMBL" id="MCU6698981.1"/>
    </source>
</evidence>
<dbReference type="InterPro" id="IPR004393">
    <property type="entry name" value="NadC"/>
</dbReference>
<feature type="domain" description="Quinolinate phosphoribosyl transferase N-terminal" evidence="12">
    <location>
        <begin position="26"/>
        <end position="111"/>
    </location>
</feature>
<dbReference type="PIRSF" id="PIRSF006250">
    <property type="entry name" value="NadC_ModD"/>
    <property type="match status" value="1"/>
</dbReference>
<comment type="caution">
    <text evidence="13">The sequence shown here is derived from an EMBL/GenBank/DDBJ whole genome shotgun (WGS) entry which is preliminary data.</text>
</comment>
<dbReference type="Gene3D" id="3.90.1170.20">
    <property type="entry name" value="Quinolinate phosphoribosyl transferase, N-terminal domain"/>
    <property type="match status" value="1"/>
</dbReference>
<organism evidence="13 14">
    <name type="scientific">Dorea ammoniilytica</name>
    <dbReference type="NCBI Taxonomy" id="2981788"/>
    <lineage>
        <taxon>Bacteria</taxon>
        <taxon>Bacillati</taxon>
        <taxon>Bacillota</taxon>
        <taxon>Clostridia</taxon>
        <taxon>Lachnospirales</taxon>
        <taxon>Lachnospiraceae</taxon>
        <taxon>Dorea</taxon>
    </lineage>
</organism>
<dbReference type="EMBL" id="JAOQJV010000001">
    <property type="protein sequence ID" value="MCU6698981.1"/>
    <property type="molecule type" value="Genomic_DNA"/>
</dbReference>
<dbReference type="RefSeq" id="WP_262580726.1">
    <property type="nucleotide sequence ID" value="NZ_JAOQJV010000001.1"/>
</dbReference>
<keyword evidence="6 10" id="KW-0328">Glycosyltransferase</keyword>
<dbReference type="SUPFAM" id="SSF54675">
    <property type="entry name" value="Nicotinate/Quinolinate PRTase N-terminal domain-like"/>
    <property type="match status" value="1"/>
</dbReference>